<evidence type="ECO:0000256" key="8">
    <source>
        <dbReference type="ARBA" id="ARBA00023211"/>
    </source>
</evidence>
<feature type="binding site" evidence="11">
    <location>
        <position position="260"/>
    </location>
    <ligand>
        <name>Mn(2+)</name>
        <dbReference type="ChEBI" id="CHEBI:29035"/>
        <label>2</label>
    </ligand>
</feature>
<proteinExistence type="inferred from homology"/>
<dbReference type="InterPro" id="IPR041107">
    <property type="entry name" value="Rimk_N"/>
</dbReference>
<feature type="binding site" evidence="11">
    <location>
        <position position="141"/>
    </location>
    <ligand>
        <name>ATP</name>
        <dbReference type="ChEBI" id="CHEBI:30616"/>
    </ligand>
</feature>
<dbReference type="PANTHER" id="PTHR21621">
    <property type="entry name" value="RIBOSOMAL PROTEIN S6 MODIFICATION PROTEIN"/>
    <property type="match status" value="1"/>
</dbReference>
<dbReference type="Pfam" id="PF18030">
    <property type="entry name" value="Rimk_N"/>
    <property type="match status" value="1"/>
</dbReference>
<reference evidence="14 15" key="1">
    <citation type="submission" date="2017-08" db="EMBL/GenBank/DDBJ databases">
        <title>Lysobacter sylvestris genome.</title>
        <authorList>
            <person name="Zhang D.-C."/>
            <person name="Albuquerque L."/>
            <person name="Franca L."/>
            <person name="Froufe H.J.C."/>
            <person name="Barroso C."/>
            <person name="Egas C."/>
            <person name="Da Costa M."/>
            <person name="Margesin R."/>
        </authorList>
    </citation>
    <scope>NUCLEOTIDE SEQUENCE [LARGE SCALE GENOMIC DNA]</scope>
    <source>
        <strain evidence="14 15">AM20-91</strain>
    </source>
</reference>
<evidence type="ECO:0000256" key="5">
    <source>
        <dbReference type="ARBA" id="ARBA00022840"/>
    </source>
</evidence>
<comment type="similarity">
    <text evidence="9">In the C-terminal section; belongs to the RimK family.</text>
</comment>
<feature type="binding site" evidence="11">
    <location>
        <position position="248"/>
    </location>
    <ligand>
        <name>Mg(2+)</name>
        <dbReference type="ChEBI" id="CHEBI:18420"/>
        <label>1</label>
    </ligand>
</feature>
<evidence type="ECO:0000256" key="2">
    <source>
        <dbReference type="ARBA" id="ARBA00022598"/>
    </source>
</evidence>
<evidence type="ECO:0000313" key="14">
    <source>
        <dbReference type="EMBL" id="PNS07386.1"/>
    </source>
</evidence>
<dbReference type="Gene3D" id="3.40.50.20">
    <property type="match status" value="1"/>
</dbReference>
<dbReference type="FunFam" id="3.30.1490.20:FF:000005">
    <property type="entry name" value="Probable alpha-L-glutamate ligase 1"/>
    <property type="match status" value="1"/>
</dbReference>
<evidence type="ECO:0000256" key="10">
    <source>
        <dbReference type="ARBA" id="ARBA00072141"/>
    </source>
</evidence>
<dbReference type="Gene3D" id="3.30.470.20">
    <property type="entry name" value="ATP-grasp fold, B domain"/>
    <property type="match status" value="1"/>
</dbReference>
<feature type="binding site" evidence="11">
    <location>
        <position position="260"/>
    </location>
    <ligand>
        <name>Mn(2+)</name>
        <dbReference type="ChEBI" id="CHEBI:29035"/>
        <label>1</label>
    </ligand>
</feature>
<dbReference type="PANTHER" id="PTHR21621:SF7">
    <property type="entry name" value="RIBOSOMAL PROTEIN BS6--L-GLUTAMATE LIGASE"/>
    <property type="match status" value="1"/>
</dbReference>
<feature type="binding site" evidence="11">
    <location>
        <position position="248"/>
    </location>
    <ligand>
        <name>Mn(2+)</name>
        <dbReference type="ChEBI" id="CHEBI:29035"/>
        <label>1</label>
    </ligand>
</feature>
<dbReference type="NCBIfam" id="NF007764">
    <property type="entry name" value="PRK10446.1"/>
    <property type="match status" value="1"/>
</dbReference>
<evidence type="ECO:0000259" key="13">
    <source>
        <dbReference type="PROSITE" id="PS50975"/>
    </source>
</evidence>
<protein>
    <recommendedName>
        <fullName evidence="10 11">Probable alpha-L-glutamate ligase</fullName>
        <ecNumber evidence="11">6.3.2.-</ecNumber>
    </recommendedName>
</protein>
<feature type="binding site" evidence="11">
    <location>
        <position position="260"/>
    </location>
    <ligand>
        <name>Mg(2+)</name>
        <dbReference type="ChEBI" id="CHEBI:18420"/>
        <label>2</label>
    </ligand>
</feature>
<organism evidence="14 15">
    <name type="scientific">Solilutibacter silvestris</name>
    <dbReference type="NCBI Taxonomy" id="1645665"/>
    <lineage>
        <taxon>Bacteria</taxon>
        <taxon>Pseudomonadati</taxon>
        <taxon>Pseudomonadota</taxon>
        <taxon>Gammaproteobacteria</taxon>
        <taxon>Lysobacterales</taxon>
        <taxon>Lysobacteraceae</taxon>
        <taxon>Solilutibacter</taxon>
    </lineage>
</organism>
<dbReference type="AlphaFoldDB" id="A0A2K1PX72"/>
<keyword evidence="2 11" id="KW-0436">Ligase</keyword>
<dbReference type="OrthoDB" id="3865600at2"/>
<dbReference type="GO" id="GO:0006412">
    <property type="term" value="P:translation"/>
    <property type="evidence" value="ECO:0007669"/>
    <property type="project" value="UniProtKB-KW"/>
</dbReference>
<feature type="binding site" evidence="11">
    <location>
        <begin position="211"/>
        <end position="213"/>
    </location>
    <ligand>
        <name>ATP</name>
        <dbReference type="ChEBI" id="CHEBI:30616"/>
    </ligand>
</feature>
<dbReference type="NCBIfam" id="TIGR00768">
    <property type="entry name" value="rimK_fam"/>
    <property type="match status" value="1"/>
</dbReference>
<evidence type="ECO:0000256" key="7">
    <source>
        <dbReference type="ARBA" id="ARBA00022917"/>
    </source>
</evidence>
<dbReference type="RefSeq" id="WP_103075107.1">
    <property type="nucleotide sequence ID" value="NZ_NPZB01000002.1"/>
</dbReference>
<dbReference type="SUPFAM" id="SSF56059">
    <property type="entry name" value="Glutathione synthetase ATP-binding domain-like"/>
    <property type="match status" value="1"/>
</dbReference>
<accession>A0A2K1PX72</accession>
<evidence type="ECO:0000256" key="9">
    <source>
        <dbReference type="ARBA" id="ARBA00061239"/>
    </source>
</evidence>
<gene>
    <name evidence="11" type="primary">rimK</name>
    <name evidence="14" type="ORF">Lysil_1562</name>
</gene>
<keyword evidence="6 11" id="KW-0460">Magnesium</keyword>
<keyword evidence="15" id="KW-1185">Reference proteome</keyword>
<feature type="binding site" evidence="11">
    <location>
        <position position="187"/>
    </location>
    <ligand>
        <name>ATP</name>
        <dbReference type="ChEBI" id="CHEBI:30616"/>
    </ligand>
</feature>
<keyword evidence="5 11" id="KW-0067">ATP-binding</keyword>
<comment type="cofactor">
    <cofactor evidence="1">
        <name>Mn(2+)</name>
        <dbReference type="ChEBI" id="CHEBI:29035"/>
    </cofactor>
</comment>
<dbReference type="InterPro" id="IPR004666">
    <property type="entry name" value="Rp_bS6_RimK/Lys_biosynth_LsyX"/>
</dbReference>
<keyword evidence="8 11" id="KW-0464">Manganese</keyword>
<dbReference type="GO" id="GO:0005524">
    <property type="term" value="F:ATP binding"/>
    <property type="evidence" value="ECO:0007669"/>
    <property type="project" value="UniProtKB-UniRule"/>
</dbReference>
<dbReference type="InterPro" id="IPR011761">
    <property type="entry name" value="ATP-grasp"/>
</dbReference>
<evidence type="ECO:0000256" key="6">
    <source>
        <dbReference type="ARBA" id="ARBA00022842"/>
    </source>
</evidence>
<dbReference type="Gene3D" id="3.30.1490.20">
    <property type="entry name" value="ATP-grasp fold, A domain"/>
    <property type="match status" value="1"/>
</dbReference>
<feature type="region of interest" description="Disordered" evidence="12">
    <location>
        <begin position="208"/>
        <end position="228"/>
    </location>
</feature>
<comment type="caution">
    <text evidence="14">The sequence shown here is derived from an EMBL/GenBank/DDBJ whole genome shotgun (WGS) entry which is preliminary data.</text>
</comment>
<feature type="binding site" evidence="11">
    <location>
        <position position="262"/>
    </location>
    <ligand>
        <name>Mn(2+)</name>
        <dbReference type="ChEBI" id="CHEBI:29035"/>
        <label>2</label>
    </ligand>
</feature>
<evidence type="ECO:0000256" key="11">
    <source>
        <dbReference type="HAMAP-Rule" id="MF_01552"/>
    </source>
</evidence>
<dbReference type="InterPro" id="IPR013815">
    <property type="entry name" value="ATP_grasp_subdomain_1"/>
</dbReference>
<dbReference type="PROSITE" id="PS50975">
    <property type="entry name" value="ATP_GRASP"/>
    <property type="match status" value="1"/>
</dbReference>
<dbReference type="InterPro" id="IPR013651">
    <property type="entry name" value="ATP-grasp_RimK-type"/>
</dbReference>
<keyword evidence="3 11" id="KW-0479">Metal-binding</keyword>
<evidence type="ECO:0000256" key="12">
    <source>
        <dbReference type="SAM" id="MobiDB-lite"/>
    </source>
</evidence>
<comment type="cofactor">
    <cofactor evidence="11">
        <name>Mg(2+)</name>
        <dbReference type="ChEBI" id="CHEBI:18420"/>
    </cofactor>
    <cofactor evidence="11">
        <name>Mn(2+)</name>
        <dbReference type="ChEBI" id="CHEBI:29035"/>
    </cofactor>
    <text evidence="11">Binds 2 magnesium or manganese ions per subunit.</text>
</comment>
<sequence length="310" mass="33255">MKLAILSRNAKLYSTKRLVEAARVRGHSVRVLDPLRCYMKIGKGDFEMHYKGARISGYDAVIPRIGASVTRYGTAVLRQFELMGTTSPNSCDAILRARDKLRSHQLLAAEGIDLPATVFGDNPDDTVDMLSMLGPPPHVIKLNEGAQGAGVMLTEKPSASQAVIEALRGLYAQFLVQEFVAEAQGADLRCFVVGDRVVGAMKRQAPSGDFRSNLHRGGTAEPAEPRDDEVEVAVRAAKVLGLGIAGVDLIRSRRGPLVLEVNSSPGLEGIEAATAVDIAGAIIDHVAACAKEPNGRKRVKPLSARSKKRD</sequence>
<dbReference type="GO" id="GO:0018169">
    <property type="term" value="F:ribosomal S6-glutamic acid ligase activity"/>
    <property type="evidence" value="ECO:0007669"/>
    <property type="project" value="TreeGrafter"/>
</dbReference>
<evidence type="ECO:0000313" key="15">
    <source>
        <dbReference type="Proteomes" id="UP000236220"/>
    </source>
</evidence>
<dbReference type="GO" id="GO:0005737">
    <property type="term" value="C:cytoplasm"/>
    <property type="evidence" value="ECO:0007669"/>
    <property type="project" value="TreeGrafter"/>
</dbReference>
<feature type="binding site" evidence="11">
    <location>
        <position position="262"/>
    </location>
    <ligand>
        <name>Mg(2+)</name>
        <dbReference type="ChEBI" id="CHEBI:18420"/>
        <label>2</label>
    </ligand>
</feature>
<dbReference type="GO" id="GO:0009432">
    <property type="term" value="P:SOS response"/>
    <property type="evidence" value="ECO:0007669"/>
    <property type="project" value="TreeGrafter"/>
</dbReference>
<feature type="binding site" evidence="11">
    <location>
        <position position="260"/>
    </location>
    <ligand>
        <name>Mg(2+)</name>
        <dbReference type="ChEBI" id="CHEBI:18420"/>
        <label>1</label>
    </ligand>
</feature>
<dbReference type="EC" id="6.3.2.-" evidence="11"/>
<dbReference type="HAMAP" id="MF_01552">
    <property type="entry name" value="RimK"/>
    <property type="match status" value="1"/>
</dbReference>
<evidence type="ECO:0000256" key="4">
    <source>
        <dbReference type="ARBA" id="ARBA00022741"/>
    </source>
</evidence>
<dbReference type="Pfam" id="PF08443">
    <property type="entry name" value="RimK"/>
    <property type="match status" value="1"/>
</dbReference>
<evidence type="ECO:0000256" key="3">
    <source>
        <dbReference type="ARBA" id="ARBA00022723"/>
    </source>
</evidence>
<dbReference type="GO" id="GO:0046872">
    <property type="term" value="F:metal ion binding"/>
    <property type="evidence" value="ECO:0007669"/>
    <property type="project" value="UniProtKB-KW"/>
</dbReference>
<feature type="binding site" evidence="11">
    <location>
        <begin position="178"/>
        <end position="179"/>
    </location>
    <ligand>
        <name>ATP</name>
        <dbReference type="ChEBI" id="CHEBI:30616"/>
    </ligand>
</feature>
<name>A0A2K1PX72_9GAMM</name>
<evidence type="ECO:0000256" key="1">
    <source>
        <dbReference type="ARBA" id="ARBA00001936"/>
    </source>
</evidence>
<dbReference type="Proteomes" id="UP000236220">
    <property type="component" value="Unassembled WGS sequence"/>
</dbReference>
<dbReference type="EMBL" id="NPZB01000002">
    <property type="protein sequence ID" value="PNS07386.1"/>
    <property type="molecule type" value="Genomic_DNA"/>
</dbReference>
<keyword evidence="7 11" id="KW-0648">Protein biosynthesis</keyword>
<feature type="domain" description="ATP-grasp" evidence="13">
    <location>
        <begin position="104"/>
        <end position="287"/>
    </location>
</feature>
<dbReference type="InterPro" id="IPR023533">
    <property type="entry name" value="RimK"/>
</dbReference>
<keyword evidence="4 11" id="KW-0547">Nucleotide-binding</keyword>
<comment type="similarity">
    <text evidence="11">Belongs to the RimK family.</text>
</comment>